<feature type="site" description="Discriminates between blocked and unblocked aminoacyl-tRNA" evidence="7">
    <location>
        <position position="13"/>
    </location>
</feature>
<dbReference type="PANTHER" id="PTHR17224:SF1">
    <property type="entry name" value="PEPTIDYL-TRNA HYDROLASE"/>
    <property type="match status" value="1"/>
</dbReference>
<dbReference type="EMBL" id="QMIF01000003">
    <property type="protein sequence ID" value="TVM35140.1"/>
    <property type="molecule type" value="Genomic_DNA"/>
</dbReference>
<dbReference type="PANTHER" id="PTHR17224">
    <property type="entry name" value="PEPTIDYL-TRNA HYDROLASE"/>
    <property type="match status" value="1"/>
</dbReference>
<dbReference type="Proteomes" id="UP000503251">
    <property type="component" value="Chromosome"/>
</dbReference>
<comment type="function">
    <text evidence="7">Catalyzes the release of premature peptidyl moieties from peptidyl-tRNA molecules trapped in stalled 50S ribosomal subunits, and thus maintains levels of free tRNAs and 50S ribosomes.</text>
</comment>
<evidence type="ECO:0000256" key="1">
    <source>
        <dbReference type="ARBA" id="ARBA00013260"/>
    </source>
</evidence>
<dbReference type="EC" id="3.1.1.29" evidence="1 7"/>
<keyword evidence="2 7" id="KW-0820">tRNA-binding</keyword>
<comment type="function">
    <text evidence="7">Hydrolyzes ribosome-free peptidyl-tRNAs (with 1 or more amino acids incorporated), which drop off the ribosome during protein synthesis, or as a result of ribosome stalling.</text>
</comment>
<evidence type="ECO:0000256" key="4">
    <source>
        <dbReference type="ARBA" id="ARBA00022884"/>
    </source>
</evidence>
<evidence type="ECO:0000313" key="11">
    <source>
        <dbReference type="EMBL" id="TVM35140.1"/>
    </source>
</evidence>
<keyword evidence="4 7" id="KW-0694">RNA-binding</keyword>
<reference evidence="11 12" key="1">
    <citation type="submission" date="2018-06" db="EMBL/GenBank/DDBJ databases">
        <title>Complete genome of Desulfovibrio marinus P48SEP.</title>
        <authorList>
            <person name="Crispim J.S."/>
            <person name="Vidigal P.M.P."/>
            <person name="Silva L.C.F."/>
            <person name="Araujo L.C."/>
            <person name="Laguardia C.N."/>
            <person name="Dias R.S."/>
            <person name="Sousa M.P."/>
            <person name="Paula S.O."/>
            <person name="Silva C."/>
        </authorList>
    </citation>
    <scope>NUCLEOTIDE SEQUENCE [LARGE SCALE GENOMIC DNA]</scope>
    <source>
        <strain evidence="11 12">P48SEP</strain>
    </source>
</reference>
<feature type="binding site" evidence="7">
    <location>
        <position position="77"/>
    </location>
    <ligand>
        <name>tRNA</name>
        <dbReference type="ChEBI" id="CHEBI:17843"/>
    </ligand>
</feature>
<name>A0A6P1ZK17_9BACT</name>
<dbReference type="FunFam" id="3.40.50.1470:FF:000001">
    <property type="entry name" value="Peptidyl-tRNA hydrolase"/>
    <property type="match status" value="1"/>
</dbReference>
<dbReference type="HAMAP" id="MF_00083">
    <property type="entry name" value="Pept_tRNA_hydro_bact"/>
    <property type="match status" value="1"/>
</dbReference>
<dbReference type="InterPro" id="IPR036416">
    <property type="entry name" value="Pept_tRNA_hydro_sf"/>
</dbReference>
<evidence type="ECO:0000256" key="7">
    <source>
        <dbReference type="HAMAP-Rule" id="MF_00083"/>
    </source>
</evidence>
<dbReference type="OrthoDB" id="9800507at2"/>
<evidence type="ECO:0000256" key="3">
    <source>
        <dbReference type="ARBA" id="ARBA00022801"/>
    </source>
</evidence>
<dbReference type="PROSITE" id="PS01196">
    <property type="entry name" value="PEPT_TRNA_HYDROL_2"/>
    <property type="match status" value="1"/>
</dbReference>
<evidence type="ECO:0000313" key="10">
    <source>
        <dbReference type="EMBL" id="QJT08247.1"/>
    </source>
</evidence>
<dbReference type="Proteomes" id="UP000434052">
    <property type="component" value="Unassembled WGS sequence"/>
</dbReference>
<dbReference type="GO" id="GO:0000049">
    <property type="term" value="F:tRNA binding"/>
    <property type="evidence" value="ECO:0007669"/>
    <property type="project" value="UniProtKB-UniRule"/>
</dbReference>
<dbReference type="Gene3D" id="3.40.50.1470">
    <property type="entry name" value="Peptidyl-tRNA hydrolase"/>
    <property type="match status" value="1"/>
</dbReference>
<dbReference type="PROSITE" id="PS01195">
    <property type="entry name" value="PEPT_TRNA_HYDROL_1"/>
    <property type="match status" value="1"/>
</dbReference>
<dbReference type="SUPFAM" id="SSF53178">
    <property type="entry name" value="Peptidyl-tRNA hydrolase-like"/>
    <property type="match status" value="1"/>
</dbReference>
<dbReference type="AlphaFoldDB" id="A0A6P1ZK17"/>
<feature type="active site" description="Proton acceptor" evidence="7">
    <location>
        <position position="23"/>
    </location>
</feature>
<keyword evidence="13" id="KW-1185">Reference proteome</keyword>
<evidence type="ECO:0000256" key="8">
    <source>
        <dbReference type="RuleBase" id="RU000673"/>
    </source>
</evidence>
<dbReference type="EMBL" id="CP039543">
    <property type="protein sequence ID" value="QJT08247.1"/>
    <property type="molecule type" value="Genomic_DNA"/>
</dbReference>
<feature type="binding site" evidence="7">
    <location>
        <position position="79"/>
    </location>
    <ligand>
        <name>tRNA</name>
        <dbReference type="ChEBI" id="CHEBI:17843"/>
    </ligand>
</feature>
<evidence type="ECO:0000256" key="6">
    <source>
        <dbReference type="ARBA" id="ARBA00050038"/>
    </source>
</evidence>
<reference evidence="10 13" key="2">
    <citation type="submission" date="2019-04" db="EMBL/GenBank/DDBJ databases">
        <title>Isolation and culture of sulfate reducing bacteria from the cold seep of the South China Sea.</title>
        <authorList>
            <person name="Sun C."/>
            <person name="Liu R."/>
        </authorList>
    </citation>
    <scope>NUCLEOTIDE SEQUENCE [LARGE SCALE GENOMIC DNA]</scope>
    <source>
        <strain evidence="10 13">CS1</strain>
    </source>
</reference>
<proteinExistence type="inferred from homology"/>
<dbReference type="GO" id="GO:0006515">
    <property type="term" value="P:protein quality control for misfolded or incompletely synthesized proteins"/>
    <property type="evidence" value="ECO:0007669"/>
    <property type="project" value="UniProtKB-UniRule"/>
</dbReference>
<accession>A0A6P1ZK17</accession>
<comment type="subcellular location">
    <subcellularLocation>
        <location evidence="7">Cytoplasm</location>
    </subcellularLocation>
</comment>
<protein>
    <recommendedName>
        <fullName evidence="6 7">Peptidyl-tRNA hydrolase</fullName>
        <shortName evidence="7">Pth</shortName>
        <ecNumber evidence="1 7">3.1.1.29</ecNumber>
    </recommendedName>
</protein>
<comment type="similarity">
    <text evidence="5 7 9">Belongs to the PTH family.</text>
</comment>
<sequence length="203" mass="21966">MSSFSMLLAGLGNPGPKYAATRHNFGFLLVDALREKLEGRASAGLAPVSAAKGKGDMWQARPVANKPAWLLLKPMTFMNLSGDAVAPVLRFYKMQPDQLLVIHDELDLPLGRMKMKFGGGNAGHNGLKSIAERLGTNDFHRLRLGVGRPLVGETADYVLSPFTAEELPTVSKILDAALKALVTFARFGSERATEQVNSFRIAS</sequence>
<evidence type="ECO:0000313" key="12">
    <source>
        <dbReference type="Proteomes" id="UP000434052"/>
    </source>
</evidence>
<dbReference type="Pfam" id="PF01195">
    <property type="entry name" value="Pept_tRNA_hydro"/>
    <property type="match status" value="1"/>
</dbReference>
<evidence type="ECO:0000256" key="9">
    <source>
        <dbReference type="RuleBase" id="RU004320"/>
    </source>
</evidence>
<keyword evidence="3 7" id="KW-0378">Hydrolase</keyword>
<dbReference type="GO" id="GO:0072344">
    <property type="term" value="P:rescue of stalled ribosome"/>
    <property type="evidence" value="ECO:0007669"/>
    <property type="project" value="UniProtKB-UniRule"/>
</dbReference>
<dbReference type="InterPro" id="IPR018171">
    <property type="entry name" value="Pept_tRNA_hydro_CS"/>
</dbReference>
<feature type="site" description="Stabilizes the basic form of H active site to accept a proton" evidence="7">
    <location>
        <position position="104"/>
    </location>
</feature>
<feature type="binding site" evidence="7">
    <location>
        <position position="18"/>
    </location>
    <ligand>
        <name>tRNA</name>
        <dbReference type="ChEBI" id="CHEBI:17843"/>
    </ligand>
</feature>
<dbReference type="GO" id="GO:0005737">
    <property type="term" value="C:cytoplasm"/>
    <property type="evidence" value="ECO:0007669"/>
    <property type="project" value="UniProtKB-SubCell"/>
</dbReference>
<comment type="subunit">
    <text evidence="7">Monomer.</text>
</comment>
<evidence type="ECO:0000256" key="5">
    <source>
        <dbReference type="ARBA" id="ARBA00038063"/>
    </source>
</evidence>
<evidence type="ECO:0000313" key="13">
    <source>
        <dbReference type="Proteomes" id="UP000503251"/>
    </source>
</evidence>
<gene>
    <name evidence="7" type="primary">pth</name>
    <name evidence="11" type="ORF">DQK91_07015</name>
    <name evidence="10" type="ORF">E8L03_04590</name>
</gene>
<dbReference type="RefSeq" id="WP_144234697.1">
    <property type="nucleotide sequence ID" value="NZ_CP039543.1"/>
</dbReference>
<dbReference type="GO" id="GO:0004045">
    <property type="term" value="F:peptidyl-tRNA hydrolase activity"/>
    <property type="evidence" value="ECO:0007669"/>
    <property type="project" value="UniProtKB-UniRule"/>
</dbReference>
<organism evidence="11 12">
    <name type="scientific">Oceanidesulfovibrio marinus</name>
    <dbReference type="NCBI Taxonomy" id="370038"/>
    <lineage>
        <taxon>Bacteria</taxon>
        <taxon>Pseudomonadati</taxon>
        <taxon>Thermodesulfobacteriota</taxon>
        <taxon>Desulfovibrionia</taxon>
        <taxon>Desulfovibrionales</taxon>
        <taxon>Desulfovibrionaceae</taxon>
        <taxon>Oceanidesulfovibrio</taxon>
    </lineage>
</organism>
<comment type="catalytic activity">
    <reaction evidence="7 8">
        <text>an N-acyl-L-alpha-aminoacyl-tRNA + H2O = an N-acyl-L-amino acid + a tRNA + H(+)</text>
        <dbReference type="Rhea" id="RHEA:54448"/>
        <dbReference type="Rhea" id="RHEA-COMP:10123"/>
        <dbReference type="Rhea" id="RHEA-COMP:13883"/>
        <dbReference type="ChEBI" id="CHEBI:15377"/>
        <dbReference type="ChEBI" id="CHEBI:15378"/>
        <dbReference type="ChEBI" id="CHEBI:59874"/>
        <dbReference type="ChEBI" id="CHEBI:78442"/>
        <dbReference type="ChEBI" id="CHEBI:138191"/>
        <dbReference type="EC" id="3.1.1.29"/>
    </reaction>
</comment>
<dbReference type="InterPro" id="IPR001328">
    <property type="entry name" value="Pept_tRNA_hydro"/>
</dbReference>
<evidence type="ECO:0000256" key="2">
    <source>
        <dbReference type="ARBA" id="ARBA00022555"/>
    </source>
</evidence>
<dbReference type="CDD" id="cd00462">
    <property type="entry name" value="PTH"/>
    <property type="match status" value="1"/>
</dbReference>
<dbReference type="NCBIfam" id="TIGR00447">
    <property type="entry name" value="pth"/>
    <property type="match status" value="1"/>
</dbReference>
<feature type="binding site" evidence="7">
    <location>
        <position position="125"/>
    </location>
    <ligand>
        <name>tRNA</name>
        <dbReference type="ChEBI" id="CHEBI:17843"/>
    </ligand>
</feature>
<keyword evidence="7" id="KW-0963">Cytoplasm</keyword>